<comment type="caution">
    <text evidence="2">The sequence shown here is derived from an EMBL/GenBank/DDBJ whole genome shotgun (WGS) entry which is preliminary data.</text>
</comment>
<feature type="transmembrane region" description="Helical" evidence="1">
    <location>
        <begin position="64"/>
        <end position="81"/>
    </location>
</feature>
<feature type="transmembrane region" description="Helical" evidence="1">
    <location>
        <begin position="186"/>
        <end position="207"/>
    </location>
</feature>
<dbReference type="OrthoDB" id="3342455at2759"/>
<reference evidence="2 3" key="1">
    <citation type="submission" date="2015-03" db="EMBL/GenBank/DDBJ databases">
        <authorList>
            <person name="Radwan O."/>
            <person name="Al-Naeli F.A."/>
            <person name="Rendon G.A."/>
            <person name="Fields C."/>
        </authorList>
    </citation>
    <scope>NUCLEOTIDE SEQUENCE [LARGE SCALE GENOMIC DNA]</scope>
    <source>
        <strain evidence="2">CR-DP1</strain>
    </source>
</reference>
<dbReference type="Pfam" id="PF08611">
    <property type="entry name" value="DUF1774"/>
    <property type="match status" value="1"/>
</dbReference>
<dbReference type="PANTHER" id="PTHR37992:SF1">
    <property type="entry name" value="DUF1774-DOMAIN-CONTAINING PROTEIN"/>
    <property type="match status" value="1"/>
</dbReference>
<keyword evidence="1" id="KW-1133">Transmembrane helix</keyword>
<evidence type="ECO:0000313" key="2">
    <source>
        <dbReference type="EMBL" id="KKA28537.1"/>
    </source>
</evidence>
<organism evidence="2 3">
    <name type="scientific">Thielaviopsis punctulata</name>
    <dbReference type="NCBI Taxonomy" id="72032"/>
    <lineage>
        <taxon>Eukaryota</taxon>
        <taxon>Fungi</taxon>
        <taxon>Dikarya</taxon>
        <taxon>Ascomycota</taxon>
        <taxon>Pezizomycotina</taxon>
        <taxon>Sordariomycetes</taxon>
        <taxon>Hypocreomycetidae</taxon>
        <taxon>Microascales</taxon>
        <taxon>Ceratocystidaceae</taxon>
        <taxon>Thielaviopsis</taxon>
    </lineage>
</organism>
<keyword evidence="3" id="KW-1185">Reference proteome</keyword>
<feature type="transmembrane region" description="Helical" evidence="1">
    <location>
        <begin position="238"/>
        <end position="262"/>
    </location>
</feature>
<keyword evidence="1" id="KW-0472">Membrane</keyword>
<sequence length="298" mass="33635">MSSLAEWNPFQRRSSYSDSEIMQYRIWTAVSFLLSAVTTLAYVLHPLDSSAHPIWWWNKQFRTAFTLNPVIVSVYWLALYVNQASYLSSLWNASANETAIQGAALGSHFIVNNILTFVITLLFSHGHFLSALILQIINLFNLTVLYHRHRNYARWLHWPVVSGPLAWTIIAILWTGAIVAPWSDALILRIMGNVAIWAILLIGLFFLGVYGDYTMGFSLAVLTWALAMGQFWEKIIALQWIFAFVIMGVLFLASFAVAIPIWTGRQVAWLNGAEEQGRIAASQGSEGERRPLIGEQQA</sequence>
<dbReference type="EMBL" id="LAEV01001276">
    <property type="protein sequence ID" value="KKA28537.1"/>
    <property type="molecule type" value="Genomic_DNA"/>
</dbReference>
<gene>
    <name evidence="2" type="ORF">TD95_002240</name>
</gene>
<evidence type="ECO:0000313" key="3">
    <source>
        <dbReference type="Proteomes" id="UP000033483"/>
    </source>
</evidence>
<feature type="transmembrane region" description="Helical" evidence="1">
    <location>
        <begin position="214"/>
        <end position="232"/>
    </location>
</feature>
<accession>A0A0F4ZDD9</accession>
<feature type="transmembrane region" description="Helical" evidence="1">
    <location>
        <begin position="128"/>
        <end position="146"/>
    </location>
</feature>
<dbReference type="AlphaFoldDB" id="A0A0F4ZDD9"/>
<proteinExistence type="predicted"/>
<evidence type="ECO:0000256" key="1">
    <source>
        <dbReference type="SAM" id="Phobius"/>
    </source>
</evidence>
<dbReference type="Proteomes" id="UP000033483">
    <property type="component" value="Unassembled WGS sequence"/>
</dbReference>
<feature type="transmembrane region" description="Helical" evidence="1">
    <location>
        <begin position="158"/>
        <end position="180"/>
    </location>
</feature>
<evidence type="ECO:0008006" key="4">
    <source>
        <dbReference type="Google" id="ProtNLM"/>
    </source>
</evidence>
<protein>
    <recommendedName>
        <fullName evidence="4">DUF1774-domain-containing protein</fullName>
    </recommendedName>
</protein>
<keyword evidence="1" id="KW-0812">Transmembrane</keyword>
<feature type="transmembrane region" description="Helical" evidence="1">
    <location>
        <begin position="21"/>
        <end position="44"/>
    </location>
</feature>
<dbReference type="InterPro" id="IPR013920">
    <property type="entry name" value="DUF1774_fun"/>
</dbReference>
<name>A0A0F4ZDD9_9PEZI</name>
<dbReference type="PANTHER" id="PTHR37992">
    <property type="entry name" value="EXPRESSED PROTEIN"/>
    <property type="match status" value="1"/>
</dbReference>
<feature type="transmembrane region" description="Helical" evidence="1">
    <location>
        <begin position="102"/>
        <end position="122"/>
    </location>
</feature>